<organism evidence="2 3">
    <name type="scientific">Exidia glandulosa HHB12029</name>
    <dbReference type="NCBI Taxonomy" id="1314781"/>
    <lineage>
        <taxon>Eukaryota</taxon>
        <taxon>Fungi</taxon>
        <taxon>Dikarya</taxon>
        <taxon>Basidiomycota</taxon>
        <taxon>Agaricomycotina</taxon>
        <taxon>Agaricomycetes</taxon>
        <taxon>Auriculariales</taxon>
        <taxon>Exidiaceae</taxon>
        <taxon>Exidia</taxon>
    </lineage>
</organism>
<protein>
    <submittedName>
        <fullName evidence="2">Uncharacterized protein</fullName>
    </submittedName>
</protein>
<gene>
    <name evidence="2" type="ORF">EXIGLDRAFT_583336</name>
</gene>
<sequence length="231" mass="26163">IAYISIHFVFATIAFACNVRFNEMMFVTNRDFPGGPNAFFVEYQADWINYVGYILYICTAWLQDLLLIWRYFIFWERKFYMLAIPVPLFIVSFIMGTMLLAQIGQPGANVWQSVSFNLFTTFWAVEISTTIFITAMIVGRLVYMRSRLKRIMGSSYQSPYLTVAAMLIESGLMFSAGGLVFVISYAYNSAFQNMVLNAVGQIQSIAPVLIILRVAQGRGITKQTLQAATAT</sequence>
<dbReference type="Proteomes" id="UP000077266">
    <property type="component" value="Unassembled WGS sequence"/>
</dbReference>
<name>A0A165NNF0_EXIGL</name>
<evidence type="ECO:0000313" key="3">
    <source>
        <dbReference type="Proteomes" id="UP000077266"/>
    </source>
</evidence>
<feature type="non-terminal residue" evidence="2">
    <location>
        <position position="231"/>
    </location>
</feature>
<keyword evidence="3" id="KW-1185">Reference proteome</keyword>
<feature type="transmembrane region" description="Helical" evidence="1">
    <location>
        <begin position="50"/>
        <end position="72"/>
    </location>
</feature>
<keyword evidence="1" id="KW-0812">Transmembrane</keyword>
<feature type="transmembrane region" description="Helical" evidence="1">
    <location>
        <begin position="163"/>
        <end position="188"/>
    </location>
</feature>
<dbReference type="InParanoid" id="A0A165NNF0"/>
<dbReference type="AlphaFoldDB" id="A0A165NNF0"/>
<feature type="non-terminal residue" evidence="2">
    <location>
        <position position="1"/>
    </location>
</feature>
<proteinExistence type="predicted"/>
<feature type="transmembrane region" description="Helical" evidence="1">
    <location>
        <begin position="194"/>
        <end position="215"/>
    </location>
</feature>
<evidence type="ECO:0000256" key="1">
    <source>
        <dbReference type="SAM" id="Phobius"/>
    </source>
</evidence>
<dbReference type="OrthoDB" id="2905268at2759"/>
<keyword evidence="1" id="KW-0472">Membrane</keyword>
<feature type="transmembrane region" description="Helical" evidence="1">
    <location>
        <begin position="79"/>
        <end position="101"/>
    </location>
</feature>
<accession>A0A165NNF0</accession>
<reference evidence="2 3" key="1">
    <citation type="journal article" date="2016" name="Mol. Biol. Evol.">
        <title>Comparative Genomics of Early-Diverging Mushroom-Forming Fungi Provides Insights into the Origins of Lignocellulose Decay Capabilities.</title>
        <authorList>
            <person name="Nagy L.G."/>
            <person name="Riley R."/>
            <person name="Tritt A."/>
            <person name="Adam C."/>
            <person name="Daum C."/>
            <person name="Floudas D."/>
            <person name="Sun H."/>
            <person name="Yadav J.S."/>
            <person name="Pangilinan J."/>
            <person name="Larsson K.H."/>
            <person name="Matsuura K."/>
            <person name="Barry K."/>
            <person name="Labutti K."/>
            <person name="Kuo R."/>
            <person name="Ohm R.A."/>
            <person name="Bhattacharya S.S."/>
            <person name="Shirouzu T."/>
            <person name="Yoshinaga Y."/>
            <person name="Martin F.M."/>
            <person name="Grigoriev I.V."/>
            <person name="Hibbett D.S."/>
        </authorList>
    </citation>
    <scope>NUCLEOTIDE SEQUENCE [LARGE SCALE GENOMIC DNA]</scope>
    <source>
        <strain evidence="2 3">HHB12029</strain>
    </source>
</reference>
<feature type="transmembrane region" description="Helical" evidence="1">
    <location>
        <begin position="121"/>
        <end position="143"/>
    </location>
</feature>
<evidence type="ECO:0000313" key="2">
    <source>
        <dbReference type="EMBL" id="KZW00991.1"/>
    </source>
</evidence>
<dbReference type="EMBL" id="KV425897">
    <property type="protein sequence ID" value="KZW00991.1"/>
    <property type="molecule type" value="Genomic_DNA"/>
</dbReference>
<keyword evidence="1" id="KW-1133">Transmembrane helix</keyword>